<comment type="domain">
    <text evidence="5">Contains a C-terminal catalytic domain, and an N-terminal region which modulates catalytic activity.</text>
</comment>
<dbReference type="Proteomes" id="UP000574133">
    <property type="component" value="Unassembled WGS sequence"/>
</dbReference>
<evidence type="ECO:0000256" key="5">
    <source>
        <dbReference type="HAMAP-Rule" id="MF_00099"/>
    </source>
</evidence>
<dbReference type="GO" id="GO:0008984">
    <property type="term" value="F:protein-glutamate methylesterase activity"/>
    <property type="evidence" value="ECO:0007669"/>
    <property type="project" value="UniProtKB-UniRule"/>
</dbReference>
<gene>
    <name evidence="5" type="primary">cheB</name>
    <name evidence="11" type="ORF">H4Q31_19095</name>
</gene>
<comment type="similarity">
    <text evidence="5">Belongs to the CheB family.</text>
</comment>
<feature type="domain" description="CheB-type methylesterase" evidence="10">
    <location>
        <begin position="322"/>
        <end position="521"/>
    </location>
</feature>
<dbReference type="GO" id="GO:0005737">
    <property type="term" value="C:cytoplasm"/>
    <property type="evidence" value="ECO:0007669"/>
    <property type="project" value="UniProtKB-SubCell"/>
</dbReference>
<evidence type="ECO:0000313" key="11">
    <source>
        <dbReference type="EMBL" id="MBB6679395.1"/>
    </source>
</evidence>
<feature type="modified residue" description="4-aspartylphosphate" evidence="5 7">
    <location>
        <position position="56"/>
    </location>
</feature>
<dbReference type="EC" id="3.5.1.44" evidence="5"/>
<keyword evidence="12" id="KW-1185">Reference proteome</keyword>
<dbReference type="GO" id="GO:0050568">
    <property type="term" value="F:protein-glutamine glutaminase activity"/>
    <property type="evidence" value="ECO:0007669"/>
    <property type="project" value="UniProtKB-UniRule"/>
</dbReference>
<dbReference type="PROSITE" id="PS50122">
    <property type="entry name" value="CHEB"/>
    <property type="match status" value="1"/>
</dbReference>
<keyword evidence="3 5" id="KW-0378">Hydrolase</keyword>
<dbReference type="EC" id="3.1.1.61" evidence="5"/>
<evidence type="ECO:0000256" key="1">
    <source>
        <dbReference type="ARBA" id="ARBA00022490"/>
    </source>
</evidence>
<dbReference type="AlphaFoldDB" id="A0A841TGY7"/>
<feature type="compositionally biased region" description="Low complexity" evidence="8">
    <location>
        <begin position="275"/>
        <end position="297"/>
    </location>
</feature>
<evidence type="ECO:0000256" key="8">
    <source>
        <dbReference type="SAM" id="MobiDB-lite"/>
    </source>
</evidence>
<evidence type="ECO:0000313" key="12">
    <source>
        <dbReference type="Proteomes" id="UP000574133"/>
    </source>
</evidence>
<keyword evidence="5 7" id="KW-0597">Phosphoprotein</keyword>
<comment type="catalytic activity">
    <reaction evidence="4 5">
        <text>[protein]-L-glutamate 5-O-methyl ester + H2O = L-glutamyl-[protein] + methanol + H(+)</text>
        <dbReference type="Rhea" id="RHEA:23236"/>
        <dbReference type="Rhea" id="RHEA-COMP:10208"/>
        <dbReference type="Rhea" id="RHEA-COMP:10311"/>
        <dbReference type="ChEBI" id="CHEBI:15377"/>
        <dbReference type="ChEBI" id="CHEBI:15378"/>
        <dbReference type="ChEBI" id="CHEBI:17790"/>
        <dbReference type="ChEBI" id="CHEBI:29973"/>
        <dbReference type="ChEBI" id="CHEBI:82795"/>
        <dbReference type="EC" id="3.1.1.61"/>
    </reaction>
</comment>
<accession>A0A841TGY7</accession>
<feature type="compositionally biased region" description="Basic and acidic residues" evidence="8">
    <location>
        <begin position="196"/>
        <end position="209"/>
    </location>
</feature>
<feature type="domain" description="Response regulatory" evidence="9">
    <location>
        <begin position="5"/>
        <end position="122"/>
    </location>
</feature>
<evidence type="ECO:0000256" key="6">
    <source>
        <dbReference type="PROSITE-ProRule" id="PRU00050"/>
    </source>
</evidence>
<sequence length="523" mass="55343">MSIFKVLVVDDSPFMRKVFSDFISEDPAFEVAGTASDGMEALERVLALAPDIVTMDLEMPQMNGLEALKRLMAVRPTPVIMISAVTDNGTRDTIRALQYGAIDFIRKPDSSLKLDIRQVGEQLVEKLHIAAEMVRSGSSRNLAGAYEDLHAVNGELPQEDGPDSSSHKEASGVSAIEEASQPSPLADSSVPNAAKEAIDRAATSEDQLPKPKAPSAEPHARQPEAAAASVPPPAPTRSPAPASMRPIAQQETRRRPSPEQAKAPLVPEAADKPPKAALKGKAPAQASPPAQGAAEQPTMQRRLATPPRAASAPGEPDGGRKPPAGAGDFRHLVAIGTSTGGPRALHEVLTKLPADFPAPILIVQHMPPKFTKSLAQRLDSFSQIRVCEAQDGDSVQAGTAYIAPGGKHMALVRSSQSSYRIALTDEEPRSGHKPSVDRLFESLIGLSQVKRHVVIMTGMGSDGAKGMKALRDDGAETTIAEAEQTCIVYGMPRSAVELGAASQVLELQRIAPALVQEVIALKS</sequence>
<dbReference type="InterPro" id="IPR001789">
    <property type="entry name" value="Sig_transdc_resp-reg_receiver"/>
</dbReference>
<dbReference type="GO" id="GO:0000156">
    <property type="term" value="F:phosphorelay response regulator activity"/>
    <property type="evidence" value="ECO:0007669"/>
    <property type="project" value="InterPro"/>
</dbReference>
<keyword evidence="1 5" id="KW-0963">Cytoplasm</keyword>
<keyword evidence="2 5" id="KW-0145">Chemotaxis</keyword>
<dbReference type="PANTHER" id="PTHR42872">
    <property type="entry name" value="PROTEIN-GLUTAMATE METHYLESTERASE/PROTEIN-GLUTAMINE GLUTAMINASE"/>
    <property type="match status" value="1"/>
</dbReference>
<dbReference type="Pfam" id="PF01339">
    <property type="entry name" value="CheB_methylest"/>
    <property type="match status" value="1"/>
</dbReference>
<dbReference type="PROSITE" id="PS50110">
    <property type="entry name" value="RESPONSE_REGULATORY"/>
    <property type="match status" value="1"/>
</dbReference>
<dbReference type="PANTHER" id="PTHR42872:SF6">
    <property type="entry name" value="PROTEIN-GLUTAMATE METHYLESTERASE_PROTEIN-GLUTAMINE GLUTAMINASE"/>
    <property type="match status" value="1"/>
</dbReference>
<feature type="active site" evidence="5 6">
    <location>
        <position position="365"/>
    </location>
</feature>
<dbReference type="Pfam" id="PF00072">
    <property type="entry name" value="Response_reg"/>
    <property type="match status" value="1"/>
</dbReference>
<dbReference type="CDD" id="cd16432">
    <property type="entry name" value="CheB_Rec"/>
    <property type="match status" value="1"/>
</dbReference>
<dbReference type="SMART" id="SM00448">
    <property type="entry name" value="REC"/>
    <property type="match status" value="1"/>
</dbReference>
<reference evidence="11 12" key="1">
    <citation type="submission" date="2020-08" db="EMBL/GenBank/DDBJ databases">
        <title>Cohnella phylogeny.</title>
        <authorList>
            <person name="Dunlap C."/>
        </authorList>
    </citation>
    <scope>NUCLEOTIDE SEQUENCE [LARGE SCALE GENOMIC DNA]</scope>
    <source>
        <strain evidence="11 12">DSM 103658</strain>
    </source>
</reference>
<dbReference type="InterPro" id="IPR008248">
    <property type="entry name" value="CheB-like"/>
</dbReference>
<dbReference type="InterPro" id="IPR011006">
    <property type="entry name" value="CheY-like_superfamily"/>
</dbReference>
<evidence type="ECO:0000256" key="3">
    <source>
        <dbReference type="ARBA" id="ARBA00022801"/>
    </source>
</evidence>
<evidence type="ECO:0000259" key="9">
    <source>
        <dbReference type="PROSITE" id="PS50110"/>
    </source>
</evidence>
<name>A0A841TGY7_9BACL</name>
<evidence type="ECO:0000256" key="7">
    <source>
        <dbReference type="PROSITE-ProRule" id="PRU00169"/>
    </source>
</evidence>
<evidence type="ECO:0000256" key="4">
    <source>
        <dbReference type="ARBA" id="ARBA00048267"/>
    </source>
</evidence>
<comment type="subcellular location">
    <subcellularLocation>
        <location evidence="5">Cytoplasm</location>
    </subcellularLocation>
</comment>
<dbReference type="GO" id="GO:0006935">
    <property type="term" value="P:chemotaxis"/>
    <property type="evidence" value="ECO:0007669"/>
    <property type="project" value="UniProtKB-UniRule"/>
</dbReference>
<dbReference type="InterPro" id="IPR000673">
    <property type="entry name" value="Sig_transdc_resp-reg_Me-estase"/>
</dbReference>
<comment type="catalytic activity">
    <reaction evidence="5">
        <text>L-glutaminyl-[protein] + H2O = L-glutamyl-[protein] + NH4(+)</text>
        <dbReference type="Rhea" id="RHEA:16441"/>
        <dbReference type="Rhea" id="RHEA-COMP:10207"/>
        <dbReference type="Rhea" id="RHEA-COMP:10208"/>
        <dbReference type="ChEBI" id="CHEBI:15377"/>
        <dbReference type="ChEBI" id="CHEBI:28938"/>
        <dbReference type="ChEBI" id="CHEBI:29973"/>
        <dbReference type="ChEBI" id="CHEBI:30011"/>
        <dbReference type="EC" id="3.5.1.44"/>
    </reaction>
</comment>
<feature type="active site" evidence="5 6">
    <location>
        <position position="338"/>
    </location>
</feature>
<dbReference type="EMBL" id="JACJVN010000081">
    <property type="protein sequence ID" value="MBB6679395.1"/>
    <property type="molecule type" value="Genomic_DNA"/>
</dbReference>
<comment type="function">
    <text evidence="5">Involved in chemotaxis. Part of a chemotaxis signal transduction system that modulates chemotaxis in response to various stimuli. Catalyzes the demethylation of specific methylglutamate residues introduced into the chemoreceptors (methyl-accepting chemotaxis proteins or MCP) by CheR. Also mediates the irreversible deamidation of specific glutamine residues to glutamic acid.</text>
</comment>
<dbReference type="CDD" id="cd17541">
    <property type="entry name" value="REC_CheB-like"/>
    <property type="match status" value="1"/>
</dbReference>
<evidence type="ECO:0000256" key="2">
    <source>
        <dbReference type="ARBA" id="ARBA00022500"/>
    </source>
</evidence>
<organism evidence="11 12">
    <name type="scientific">Cohnella lubricantis</name>
    <dbReference type="NCBI Taxonomy" id="2163172"/>
    <lineage>
        <taxon>Bacteria</taxon>
        <taxon>Bacillati</taxon>
        <taxon>Bacillota</taxon>
        <taxon>Bacilli</taxon>
        <taxon>Bacillales</taxon>
        <taxon>Paenibacillaceae</taxon>
        <taxon>Cohnella</taxon>
    </lineage>
</organism>
<dbReference type="SUPFAM" id="SSF52172">
    <property type="entry name" value="CheY-like"/>
    <property type="match status" value="1"/>
</dbReference>
<comment type="PTM">
    <text evidence="5">Phosphorylated by CheA. Phosphorylation of the N-terminal regulatory domain activates the methylesterase activity.</text>
</comment>
<feature type="region of interest" description="Disordered" evidence="8">
    <location>
        <begin position="154"/>
        <end position="327"/>
    </location>
</feature>
<dbReference type="InterPro" id="IPR035909">
    <property type="entry name" value="CheB_C"/>
</dbReference>
<dbReference type="Gene3D" id="3.40.50.2300">
    <property type="match status" value="1"/>
</dbReference>
<dbReference type="SUPFAM" id="SSF52738">
    <property type="entry name" value="Methylesterase CheB, C-terminal domain"/>
    <property type="match status" value="1"/>
</dbReference>
<dbReference type="Gene3D" id="3.40.50.180">
    <property type="entry name" value="Methylesterase CheB, C-terminal domain"/>
    <property type="match status" value="1"/>
</dbReference>
<dbReference type="HAMAP" id="MF_00099">
    <property type="entry name" value="CheB_chemtxs"/>
    <property type="match status" value="1"/>
</dbReference>
<protein>
    <recommendedName>
        <fullName evidence="5">Protein-glutamate methylesterase/protein-glutamine glutaminase</fullName>
        <ecNumber evidence="5">3.1.1.61</ecNumber>
        <ecNumber evidence="5">3.5.1.44</ecNumber>
    </recommendedName>
</protein>
<evidence type="ECO:0000259" key="10">
    <source>
        <dbReference type="PROSITE" id="PS50122"/>
    </source>
</evidence>
<feature type="active site" evidence="5 6">
    <location>
        <position position="462"/>
    </location>
</feature>
<proteinExistence type="inferred from homology"/>
<comment type="caution">
    <text evidence="11">The sequence shown here is derived from an EMBL/GenBank/DDBJ whole genome shotgun (WGS) entry which is preliminary data.</text>
</comment>
<dbReference type="RefSeq" id="WP_185180655.1">
    <property type="nucleotide sequence ID" value="NZ_CBCSEP010000013.1"/>
</dbReference>